<sequence length="175" mass="19752">MFTASHIYIYGNTPSLIKADAAIVLGAEVWNNKPSPVFRERINHAVNLYKARDVSKLIFTGGVGVGKPISEAEAGKLYAVNNGVDELDILTETKSRTTNQNLKYAKEIAQQHNLSKFLVVSDPLHMKRAVEMARNLGLDAFPSPTPTTRYRSFESQLQFLSRETYFYFVYLIFRA</sequence>
<gene>
    <name evidence="2" type="ORF">DSM106972_015550</name>
</gene>
<dbReference type="PANTHER" id="PTHR30336:SF20">
    <property type="entry name" value="DUF218 DOMAIN-CONTAINING PROTEIN"/>
    <property type="match status" value="1"/>
</dbReference>
<dbReference type="Pfam" id="PF02698">
    <property type="entry name" value="DUF218"/>
    <property type="match status" value="1"/>
</dbReference>
<keyword evidence="3" id="KW-1185">Reference proteome</keyword>
<dbReference type="AlphaFoldDB" id="A0A433VQM4"/>
<evidence type="ECO:0000313" key="3">
    <source>
        <dbReference type="Proteomes" id="UP000271624"/>
    </source>
</evidence>
<name>A0A433VQM4_9CYAN</name>
<reference evidence="2" key="1">
    <citation type="submission" date="2018-12" db="EMBL/GenBank/DDBJ databases">
        <authorList>
            <person name="Will S."/>
            <person name="Neumann-Schaal M."/>
            <person name="Henke P."/>
        </authorList>
    </citation>
    <scope>NUCLEOTIDE SEQUENCE</scope>
    <source>
        <strain evidence="2">PCC 7102</strain>
    </source>
</reference>
<evidence type="ECO:0000259" key="1">
    <source>
        <dbReference type="Pfam" id="PF02698"/>
    </source>
</evidence>
<evidence type="ECO:0000313" key="2">
    <source>
        <dbReference type="EMBL" id="RUT08387.1"/>
    </source>
</evidence>
<dbReference type="CDD" id="cd06259">
    <property type="entry name" value="YdcF-like"/>
    <property type="match status" value="1"/>
</dbReference>
<accession>A0A433VQM4</accession>
<dbReference type="GO" id="GO:0005886">
    <property type="term" value="C:plasma membrane"/>
    <property type="evidence" value="ECO:0007669"/>
    <property type="project" value="TreeGrafter"/>
</dbReference>
<dbReference type="InterPro" id="IPR051599">
    <property type="entry name" value="Cell_Envelope_Assoc"/>
</dbReference>
<organism evidence="2 3">
    <name type="scientific">Dulcicalothrix desertica PCC 7102</name>
    <dbReference type="NCBI Taxonomy" id="232991"/>
    <lineage>
        <taxon>Bacteria</taxon>
        <taxon>Bacillati</taxon>
        <taxon>Cyanobacteriota</taxon>
        <taxon>Cyanophyceae</taxon>
        <taxon>Nostocales</taxon>
        <taxon>Calotrichaceae</taxon>
        <taxon>Dulcicalothrix</taxon>
    </lineage>
</organism>
<proteinExistence type="predicted"/>
<dbReference type="Gene3D" id="3.40.50.620">
    <property type="entry name" value="HUPs"/>
    <property type="match status" value="1"/>
</dbReference>
<feature type="domain" description="DUF218" evidence="1">
    <location>
        <begin position="20"/>
        <end position="158"/>
    </location>
</feature>
<dbReference type="EMBL" id="RSCL01000003">
    <property type="protein sequence ID" value="RUT08387.1"/>
    <property type="molecule type" value="Genomic_DNA"/>
</dbReference>
<dbReference type="Proteomes" id="UP000271624">
    <property type="component" value="Unassembled WGS sequence"/>
</dbReference>
<protein>
    <recommendedName>
        <fullName evidence="1">DUF218 domain-containing protein</fullName>
    </recommendedName>
</protein>
<dbReference type="PANTHER" id="PTHR30336">
    <property type="entry name" value="INNER MEMBRANE PROTEIN, PROBABLE PERMEASE"/>
    <property type="match status" value="1"/>
</dbReference>
<reference evidence="2" key="2">
    <citation type="journal article" date="2019" name="Genome Biol. Evol.">
        <title>Day and night: Metabolic profiles and evolutionary relationships of six axenic non-marine cyanobacteria.</title>
        <authorList>
            <person name="Will S.E."/>
            <person name="Henke P."/>
            <person name="Boedeker C."/>
            <person name="Huang S."/>
            <person name="Brinkmann H."/>
            <person name="Rohde M."/>
            <person name="Jarek M."/>
            <person name="Friedl T."/>
            <person name="Seufert S."/>
            <person name="Schumacher M."/>
            <person name="Overmann J."/>
            <person name="Neumann-Schaal M."/>
            <person name="Petersen J."/>
        </authorList>
    </citation>
    <scope>NUCLEOTIDE SEQUENCE [LARGE SCALE GENOMIC DNA]</scope>
    <source>
        <strain evidence="2">PCC 7102</strain>
    </source>
</reference>
<dbReference type="InterPro" id="IPR003848">
    <property type="entry name" value="DUF218"/>
</dbReference>
<dbReference type="InterPro" id="IPR014729">
    <property type="entry name" value="Rossmann-like_a/b/a_fold"/>
</dbReference>
<comment type="caution">
    <text evidence="2">The sequence shown here is derived from an EMBL/GenBank/DDBJ whole genome shotgun (WGS) entry which is preliminary data.</text>
</comment>